<comment type="caution">
    <text evidence="1">The sequence shown here is derived from an EMBL/GenBank/DDBJ whole genome shotgun (WGS) entry which is preliminary data.</text>
</comment>
<proteinExistence type="predicted"/>
<name>A0ABQ8TE61_PERAM</name>
<evidence type="ECO:0000313" key="1">
    <source>
        <dbReference type="EMBL" id="KAJ4444548.1"/>
    </source>
</evidence>
<gene>
    <name evidence="1" type="ORF">ANN_06343</name>
</gene>
<reference evidence="1 2" key="1">
    <citation type="journal article" date="2022" name="Allergy">
        <title>Genome assembly and annotation of Periplaneta americana reveal a comprehensive cockroach allergen profile.</title>
        <authorList>
            <person name="Wang L."/>
            <person name="Xiong Q."/>
            <person name="Saelim N."/>
            <person name="Wang L."/>
            <person name="Nong W."/>
            <person name="Wan A.T."/>
            <person name="Shi M."/>
            <person name="Liu X."/>
            <person name="Cao Q."/>
            <person name="Hui J.H.L."/>
            <person name="Sookrung N."/>
            <person name="Leung T.F."/>
            <person name="Tungtrongchitr A."/>
            <person name="Tsui S.K.W."/>
        </authorList>
    </citation>
    <scope>NUCLEOTIDE SEQUENCE [LARGE SCALE GENOMIC DNA]</scope>
    <source>
        <strain evidence="1">PWHHKU_190912</strain>
    </source>
</reference>
<sequence>MELLHSSRENLPRTTNTFEAWHRRLNTLMGKAHLSFYHALQLLQEEAARIYQDIEKLEAGHSPPRKKKKCTS</sequence>
<organism evidence="1 2">
    <name type="scientific">Periplaneta americana</name>
    <name type="common">American cockroach</name>
    <name type="synonym">Blatta americana</name>
    <dbReference type="NCBI Taxonomy" id="6978"/>
    <lineage>
        <taxon>Eukaryota</taxon>
        <taxon>Metazoa</taxon>
        <taxon>Ecdysozoa</taxon>
        <taxon>Arthropoda</taxon>
        <taxon>Hexapoda</taxon>
        <taxon>Insecta</taxon>
        <taxon>Pterygota</taxon>
        <taxon>Neoptera</taxon>
        <taxon>Polyneoptera</taxon>
        <taxon>Dictyoptera</taxon>
        <taxon>Blattodea</taxon>
        <taxon>Blattoidea</taxon>
        <taxon>Blattidae</taxon>
        <taxon>Blattinae</taxon>
        <taxon>Periplaneta</taxon>
    </lineage>
</organism>
<protein>
    <submittedName>
        <fullName evidence="1">Uncharacterized protein</fullName>
    </submittedName>
</protein>
<dbReference type="Proteomes" id="UP001148838">
    <property type="component" value="Unassembled WGS sequence"/>
</dbReference>
<evidence type="ECO:0000313" key="2">
    <source>
        <dbReference type="Proteomes" id="UP001148838"/>
    </source>
</evidence>
<accession>A0ABQ8TE61</accession>
<keyword evidence="2" id="KW-1185">Reference proteome</keyword>
<dbReference type="EMBL" id="JAJSOF020000011">
    <property type="protein sequence ID" value="KAJ4444548.1"/>
    <property type="molecule type" value="Genomic_DNA"/>
</dbReference>